<name>A0A2G5TRP4_9PELO</name>
<evidence type="ECO:0000256" key="2">
    <source>
        <dbReference type="ARBA" id="ARBA00023163"/>
    </source>
</evidence>
<dbReference type="AlphaFoldDB" id="A0A2G5TRP4"/>
<dbReference type="InterPro" id="IPR000536">
    <property type="entry name" value="Nucl_hrmn_rcpt_lig-bd"/>
</dbReference>
<dbReference type="PANTHER" id="PTHR45680">
    <property type="entry name" value="NUCLEAR HORMONE RECEPTOR FAMILY"/>
    <property type="match status" value="1"/>
</dbReference>
<organism evidence="5 6">
    <name type="scientific">Caenorhabditis nigoni</name>
    <dbReference type="NCBI Taxonomy" id="1611254"/>
    <lineage>
        <taxon>Eukaryota</taxon>
        <taxon>Metazoa</taxon>
        <taxon>Ecdysozoa</taxon>
        <taxon>Nematoda</taxon>
        <taxon>Chromadorea</taxon>
        <taxon>Rhabditida</taxon>
        <taxon>Rhabditina</taxon>
        <taxon>Rhabditomorpha</taxon>
        <taxon>Rhabditoidea</taxon>
        <taxon>Rhabditidae</taxon>
        <taxon>Peloderinae</taxon>
        <taxon>Caenorhabditis</taxon>
    </lineage>
</organism>
<evidence type="ECO:0000256" key="1">
    <source>
        <dbReference type="ARBA" id="ARBA00023015"/>
    </source>
</evidence>
<evidence type="ECO:0000259" key="4">
    <source>
        <dbReference type="Pfam" id="PF00104"/>
    </source>
</evidence>
<dbReference type="EMBL" id="PDUG01000005">
    <property type="protein sequence ID" value="PIC29979.1"/>
    <property type="molecule type" value="Genomic_DNA"/>
</dbReference>
<evidence type="ECO:0000313" key="6">
    <source>
        <dbReference type="Proteomes" id="UP000230233"/>
    </source>
</evidence>
<keyword evidence="2" id="KW-0804">Transcription</keyword>
<gene>
    <name evidence="5" type="primary">Cnig_chr_V.g21376</name>
    <name evidence="5" type="ORF">B9Z55_021376</name>
</gene>
<dbReference type="STRING" id="1611254.A0A2G5TRP4"/>
<dbReference type="PANTHER" id="PTHR45680:SF11">
    <property type="entry name" value="NUCLEAR HORMONE RECEPTOR FAMILY"/>
    <property type="match status" value="1"/>
</dbReference>
<sequence length="98" mass="11709">MLPLEEKMAIFKKIWMRWRKFEKWLISVDTFGHKVYKENVIVCSNYNAANLNKVQIDYSNITDRSNDEMNQKKSSERIHFLGYSESNYGECKGKLQNH</sequence>
<evidence type="ECO:0000256" key="3">
    <source>
        <dbReference type="ARBA" id="ARBA00023170"/>
    </source>
</evidence>
<dbReference type="InterPro" id="IPR051152">
    <property type="entry name" value="C.elegans_Orphan_NR"/>
</dbReference>
<feature type="domain" description="NR LBD" evidence="4">
    <location>
        <begin position="1"/>
        <end position="71"/>
    </location>
</feature>
<proteinExistence type="predicted"/>
<protein>
    <recommendedName>
        <fullName evidence="4">NR LBD domain-containing protein</fullName>
    </recommendedName>
</protein>
<evidence type="ECO:0000313" key="5">
    <source>
        <dbReference type="EMBL" id="PIC29979.1"/>
    </source>
</evidence>
<keyword evidence="3" id="KW-0675">Receptor</keyword>
<dbReference type="Pfam" id="PF00104">
    <property type="entry name" value="Hormone_recep"/>
    <property type="match status" value="1"/>
</dbReference>
<comment type="caution">
    <text evidence="5">The sequence shown here is derived from an EMBL/GenBank/DDBJ whole genome shotgun (WGS) entry which is preliminary data.</text>
</comment>
<accession>A0A2G5TRP4</accession>
<keyword evidence="1" id="KW-0805">Transcription regulation</keyword>
<reference evidence="6" key="1">
    <citation type="submission" date="2017-10" db="EMBL/GenBank/DDBJ databases">
        <title>Rapid genome shrinkage in a self-fertile nematode reveals novel sperm competition proteins.</title>
        <authorList>
            <person name="Yin D."/>
            <person name="Schwarz E.M."/>
            <person name="Thomas C.G."/>
            <person name="Felde R.L."/>
            <person name="Korf I.F."/>
            <person name="Cutter A.D."/>
            <person name="Schartner C.M."/>
            <person name="Ralston E.J."/>
            <person name="Meyer B.J."/>
            <person name="Haag E.S."/>
        </authorList>
    </citation>
    <scope>NUCLEOTIDE SEQUENCE [LARGE SCALE GENOMIC DNA]</scope>
    <source>
        <strain evidence="6">JU1422</strain>
    </source>
</reference>
<dbReference type="Proteomes" id="UP000230233">
    <property type="component" value="Chromosome V"/>
</dbReference>
<keyword evidence="6" id="KW-1185">Reference proteome</keyword>